<keyword evidence="1" id="KW-1185">Reference proteome</keyword>
<dbReference type="Proteomes" id="UP000887566">
    <property type="component" value="Unplaced"/>
</dbReference>
<dbReference type="AlphaFoldDB" id="A0A914WLR6"/>
<accession>A0A914WLR6</accession>
<reference evidence="2" key="1">
    <citation type="submission" date="2022-11" db="UniProtKB">
        <authorList>
            <consortium name="WormBaseParasite"/>
        </authorList>
    </citation>
    <scope>IDENTIFICATION</scope>
</reference>
<name>A0A914WLR6_9BILA</name>
<organism evidence="1 2">
    <name type="scientific">Plectus sambesii</name>
    <dbReference type="NCBI Taxonomy" id="2011161"/>
    <lineage>
        <taxon>Eukaryota</taxon>
        <taxon>Metazoa</taxon>
        <taxon>Ecdysozoa</taxon>
        <taxon>Nematoda</taxon>
        <taxon>Chromadorea</taxon>
        <taxon>Plectida</taxon>
        <taxon>Plectina</taxon>
        <taxon>Plectoidea</taxon>
        <taxon>Plectidae</taxon>
        <taxon>Plectus</taxon>
    </lineage>
</organism>
<dbReference type="WBParaSite" id="PSAMB.scaffold4514size14365.g24538.t2">
    <property type="protein sequence ID" value="PSAMB.scaffold4514size14365.g24538.t2"/>
    <property type="gene ID" value="PSAMB.scaffold4514size14365.g24538"/>
</dbReference>
<evidence type="ECO:0000313" key="1">
    <source>
        <dbReference type="Proteomes" id="UP000887566"/>
    </source>
</evidence>
<proteinExistence type="predicted"/>
<protein>
    <submittedName>
        <fullName evidence="2">Uncharacterized protein</fullName>
    </submittedName>
</protein>
<evidence type="ECO:0000313" key="2">
    <source>
        <dbReference type="WBParaSite" id="PSAMB.scaffold4514size14365.g24538.t2"/>
    </source>
</evidence>
<sequence>MMEATERAAGELPSMAANPYMYSWLKATTRTASGRRAKPFHDDSDASHTYRSTAAGQKPYMALSSVCAPTRSRACYVSRLCATRPLVEQWTRLLRRAEDVGFLVDWWVFGGRRGWWIENRSRVDISGRFPIDRDRRTTRTTHHQPASFSWLLPCRGLPALPSPSGNSTTTRPG</sequence>